<protein>
    <submittedName>
        <fullName evidence="1">Uncharacterized protein</fullName>
    </submittedName>
</protein>
<sequence length="152" mass="17342">IPRCSSHALSRQPLDSPTLAVHIDRRAFTLAGGTSSHRLARYRVSYCRYLRCLSIVARSTHCSCEFLRTYMLSLVRLPRLYGYRRLPPLIFNGDTSRSPRCLFSRLRTHNSCAQIPRIKEVVALHSKPWGGGLHHRDSSAQDCQLYQGTTRS</sequence>
<comment type="caution">
    <text evidence="1">The sequence shown here is derived from an EMBL/GenBank/DDBJ whole genome shotgun (WGS) entry which is preliminary data.</text>
</comment>
<evidence type="ECO:0000313" key="1">
    <source>
        <dbReference type="EMBL" id="KAK0432223.1"/>
    </source>
</evidence>
<gene>
    <name evidence="1" type="ORF">EV421DRAFT_1850152</name>
</gene>
<keyword evidence="2" id="KW-1185">Reference proteome</keyword>
<feature type="non-terminal residue" evidence="1">
    <location>
        <position position="152"/>
    </location>
</feature>
<dbReference type="EMBL" id="JAUEPT010000098">
    <property type="protein sequence ID" value="KAK0432223.1"/>
    <property type="molecule type" value="Genomic_DNA"/>
</dbReference>
<organism evidence="1 2">
    <name type="scientific">Armillaria borealis</name>
    <dbReference type="NCBI Taxonomy" id="47425"/>
    <lineage>
        <taxon>Eukaryota</taxon>
        <taxon>Fungi</taxon>
        <taxon>Dikarya</taxon>
        <taxon>Basidiomycota</taxon>
        <taxon>Agaricomycotina</taxon>
        <taxon>Agaricomycetes</taxon>
        <taxon>Agaricomycetidae</taxon>
        <taxon>Agaricales</taxon>
        <taxon>Marasmiineae</taxon>
        <taxon>Physalacriaceae</taxon>
        <taxon>Armillaria</taxon>
    </lineage>
</organism>
<dbReference type="AlphaFoldDB" id="A0AA39J0I0"/>
<evidence type="ECO:0000313" key="2">
    <source>
        <dbReference type="Proteomes" id="UP001175226"/>
    </source>
</evidence>
<proteinExistence type="predicted"/>
<accession>A0AA39J0I0</accession>
<name>A0AA39J0I0_9AGAR</name>
<reference evidence="1" key="1">
    <citation type="submission" date="2023-06" db="EMBL/GenBank/DDBJ databases">
        <authorList>
            <consortium name="Lawrence Berkeley National Laboratory"/>
            <person name="Ahrendt S."/>
            <person name="Sahu N."/>
            <person name="Indic B."/>
            <person name="Wong-Bajracharya J."/>
            <person name="Merenyi Z."/>
            <person name="Ke H.-M."/>
            <person name="Monk M."/>
            <person name="Kocsube S."/>
            <person name="Drula E."/>
            <person name="Lipzen A."/>
            <person name="Balint B."/>
            <person name="Henrissat B."/>
            <person name="Andreopoulos B."/>
            <person name="Martin F.M."/>
            <person name="Harder C.B."/>
            <person name="Rigling D."/>
            <person name="Ford K.L."/>
            <person name="Foster G.D."/>
            <person name="Pangilinan J."/>
            <person name="Papanicolaou A."/>
            <person name="Barry K."/>
            <person name="LaButti K."/>
            <person name="Viragh M."/>
            <person name="Koriabine M."/>
            <person name="Yan M."/>
            <person name="Riley R."/>
            <person name="Champramary S."/>
            <person name="Plett K.L."/>
            <person name="Tsai I.J."/>
            <person name="Slot J."/>
            <person name="Sipos G."/>
            <person name="Plett J."/>
            <person name="Nagy L.G."/>
            <person name="Grigoriev I.V."/>
        </authorList>
    </citation>
    <scope>NUCLEOTIDE SEQUENCE</scope>
    <source>
        <strain evidence="1">FPL87.14</strain>
    </source>
</reference>
<dbReference type="Proteomes" id="UP001175226">
    <property type="component" value="Unassembled WGS sequence"/>
</dbReference>